<organism evidence="2 3">
    <name type="scientific">Pseudomonas putida</name>
    <name type="common">Arthrobacter siderocapsulatus</name>
    <dbReference type="NCBI Taxonomy" id="303"/>
    <lineage>
        <taxon>Bacteria</taxon>
        <taxon>Pseudomonadati</taxon>
        <taxon>Pseudomonadota</taxon>
        <taxon>Gammaproteobacteria</taxon>
        <taxon>Pseudomonadales</taxon>
        <taxon>Pseudomonadaceae</taxon>
        <taxon>Pseudomonas</taxon>
    </lineage>
</organism>
<evidence type="ECO:0000313" key="2">
    <source>
        <dbReference type="EMBL" id="AWY44292.1"/>
    </source>
</evidence>
<sequence>MRIALLSDLHLSVNAIPFPEVDADIVVLAGDIARPHRAIEWASACPLPILYVAGNHEFYGSDLISTHEQLRTLSQGTQITVLERSEHVHDGVRFLGCTLWSDYRLFEEGPQRDLGVDMATRLIRDFSHIRISPDFPDLFTPAISQLIYLQTVAWLDDCFKRDSSTPTVVISHFAPTRYSIAPMFADSPINSSFVSDLEKKIRQWQPALWLHGHTHGSFDYRVGDTRVVCNPRGYAKDGVNENPAFDSQLVLELDRVR</sequence>
<accession>A0A2Z4RTJ3</accession>
<evidence type="ECO:0000259" key="1">
    <source>
        <dbReference type="Pfam" id="PF00149"/>
    </source>
</evidence>
<dbReference type="RefSeq" id="WP_110967810.1">
    <property type="nucleotide sequence ID" value="NZ_CP029693.1"/>
</dbReference>
<gene>
    <name evidence="2" type="ORF">DKY63_00310</name>
</gene>
<protein>
    <submittedName>
        <fullName evidence="2">Metallophosphoesterase</fullName>
    </submittedName>
</protein>
<reference evidence="2 3" key="1">
    <citation type="submission" date="2018-05" db="EMBL/GenBank/DDBJ databases">
        <title>Whole genome sequence of Pseudomonas putida JBC17.</title>
        <authorList>
            <person name="Lee Y.H."/>
            <person name="David K."/>
        </authorList>
    </citation>
    <scope>NUCLEOTIDE SEQUENCE [LARGE SCALE GENOMIC DNA]</scope>
    <source>
        <strain evidence="2 3">JBC17</strain>
    </source>
</reference>
<dbReference type="Proteomes" id="UP000250299">
    <property type="component" value="Chromosome"/>
</dbReference>
<dbReference type="PANTHER" id="PTHR37844:SF2">
    <property type="entry name" value="SER_THR PROTEIN PHOSPHATASE SUPERFAMILY (AFU_ORTHOLOGUE AFUA_1G14840)"/>
    <property type="match status" value="1"/>
</dbReference>
<dbReference type="SUPFAM" id="SSF56300">
    <property type="entry name" value="Metallo-dependent phosphatases"/>
    <property type="match status" value="1"/>
</dbReference>
<dbReference type="Pfam" id="PF00149">
    <property type="entry name" value="Metallophos"/>
    <property type="match status" value="1"/>
</dbReference>
<dbReference type="EMBL" id="CP029693">
    <property type="protein sequence ID" value="AWY44292.1"/>
    <property type="molecule type" value="Genomic_DNA"/>
</dbReference>
<dbReference type="GO" id="GO:0016787">
    <property type="term" value="F:hydrolase activity"/>
    <property type="evidence" value="ECO:0007669"/>
    <property type="project" value="InterPro"/>
</dbReference>
<dbReference type="InterPro" id="IPR004843">
    <property type="entry name" value="Calcineurin-like_PHP"/>
</dbReference>
<name>A0A2Z4RTJ3_PSEPU</name>
<dbReference type="OrthoDB" id="356681at2"/>
<dbReference type="InterPro" id="IPR029052">
    <property type="entry name" value="Metallo-depent_PP-like"/>
</dbReference>
<evidence type="ECO:0000313" key="3">
    <source>
        <dbReference type="Proteomes" id="UP000250299"/>
    </source>
</evidence>
<feature type="domain" description="Calcineurin-like phosphoesterase" evidence="1">
    <location>
        <begin position="1"/>
        <end position="216"/>
    </location>
</feature>
<dbReference type="AlphaFoldDB" id="A0A2Z4RTJ3"/>
<proteinExistence type="predicted"/>
<dbReference type="PANTHER" id="PTHR37844">
    <property type="entry name" value="SER/THR PROTEIN PHOSPHATASE SUPERFAMILY (AFU_ORTHOLOGUE AFUA_1G14840)"/>
    <property type="match status" value="1"/>
</dbReference>
<dbReference type="Gene3D" id="3.60.21.10">
    <property type="match status" value="1"/>
</dbReference>